<organism evidence="2 3">
    <name type="scientific">Hymenobacter rubripertinctus</name>
    <dbReference type="NCBI Taxonomy" id="2029981"/>
    <lineage>
        <taxon>Bacteria</taxon>
        <taxon>Pseudomonadati</taxon>
        <taxon>Bacteroidota</taxon>
        <taxon>Cytophagia</taxon>
        <taxon>Cytophagales</taxon>
        <taxon>Hymenobacteraceae</taxon>
        <taxon>Hymenobacter</taxon>
    </lineage>
</organism>
<dbReference type="OrthoDB" id="878475at2"/>
<reference evidence="2 3" key="1">
    <citation type="submission" date="2019-01" db="EMBL/GenBank/DDBJ databases">
        <title>Hymenobacter humicola sp. nov., isolated from soils in Antarctica.</title>
        <authorList>
            <person name="Sedlacek I."/>
            <person name="Holochova P."/>
            <person name="Kralova S."/>
            <person name="Pantucek R."/>
            <person name="Stankova E."/>
            <person name="Vrbovska V."/>
            <person name="Kristofova L."/>
            <person name="Svec P."/>
            <person name="Busse H.-J."/>
        </authorList>
    </citation>
    <scope>NUCLEOTIDE SEQUENCE [LARGE SCALE GENOMIC DNA]</scope>
    <source>
        <strain evidence="2 3">CCM 8852</strain>
    </source>
</reference>
<evidence type="ECO:0000313" key="2">
    <source>
        <dbReference type="EMBL" id="RIY13379.1"/>
    </source>
</evidence>
<keyword evidence="3" id="KW-1185">Reference proteome</keyword>
<protein>
    <recommendedName>
        <fullName evidence="4">Glycosyltransferase RgtA/B/C/D-like domain-containing protein</fullName>
    </recommendedName>
</protein>
<feature type="transmembrane region" description="Helical" evidence="1">
    <location>
        <begin position="73"/>
        <end position="94"/>
    </location>
</feature>
<feature type="transmembrane region" description="Helical" evidence="1">
    <location>
        <begin position="322"/>
        <end position="340"/>
    </location>
</feature>
<name>A0A418R7L8_9BACT</name>
<feature type="transmembrane region" description="Helical" evidence="1">
    <location>
        <begin position="150"/>
        <end position="183"/>
    </location>
</feature>
<feature type="transmembrane region" description="Helical" evidence="1">
    <location>
        <begin position="189"/>
        <end position="210"/>
    </location>
</feature>
<dbReference type="RefSeq" id="WP_119654263.1">
    <property type="nucleotide sequence ID" value="NZ_JBHUOI010000002.1"/>
</dbReference>
<feature type="transmembrane region" description="Helical" evidence="1">
    <location>
        <begin position="372"/>
        <end position="390"/>
    </location>
</feature>
<dbReference type="EMBL" id="QYCN01000003">
    <property type="protein sequence ID" value="RIY13379.1"/>
    <property type="molecule type" value="Genomic_DNA"/>
</dbReference>
<keyword evidence="1" id="KW-0812">Transmembrane</keyword>
<dbReference type="Proteomes" id="UP000284250">
    <property type="component" value="Unassembled WGS sequence"/>
</dbReference>
<keyword evidence="1" id="KW-0472">Membrane</keyword>
<dbReference type="AlphaFoldDB" id="A0A418R7L8"/>
<accession>A0A418R7L8</accession>
<feature type="transmembrane region" description="Helical" evidence="1">
    <location>
        <begin position="101"/>
        <end position="118"/>
    </location>
</feature>
<evidence type="ECO:0008006" key="4">
    <source>
        <dbReference type="Google" id="ProtNLM"/>
    </source>
</evidence>
<sequence>MRHRVLLLLLPFLLLLATGALLGGYFETNDDLTIVALLRGTTAADPVTNLHLYFHGYAALWSRLYAAAPRGSWYGLTLYGLLYAATVLAAAVLWRVVRPRAGTGAALALLGLFWLVGWLEHGFWFNYVRVPLLLAGAGVLFAAQRAPARWALAVGLLAFGLSWLIRPSAAVLGAAVALPGAWWLAGRRAGPVVAGAAAWAVLGALGLQLTRSPAAASFRRLDVLKSNLNDFRLAAPPTTPLRPADSLALAAAQAWQLADSALVNEAALARVAPFRPGYFLGHTAPAKLGALARQLPRDYFPLLLLLAATGALVLRAGRGHRVFWLVQAAYAGLGLGLGVLLKLPPRLALPLFDFWAFSNLVYLWQLRPLPRHSLAVLLLALLAAAGPYAYKTRHRSQLLAREQARNRQQRRQLSRLASGARVVVSDALEETYKSAAPFSEGAGGAACAGRPGLVWLSVRGWQTLHPSQAVLRQRLTGTRDFTAALRRLGQRPDVAWLLTPEGAVLLNRQLALGRLPDEPMARLEHLNRPKQLAPGFDGVLKGVQAYQMRIKFPQSTEKDKIM</sequence>
<evidence type="ECO:0000313" key="3">
    <source>
        <dbReference type="Proteomes" id="UP000284250"/>
    </source>
</evidence>
<proteinExistence type="predicted"/>
<feature type="transmembrane region" description="Helical" evidence="1">
    <location>
        <begin position="124"/>
        <end position="143"/>
    </location>
</feature>
<comment type="caution">
    <text evidence="2">The sequence shown here is derived from an EMBL/GenBank/DDBJ whole genome shotgun (WGS) entry which is preliminary data.</text>
</comment>
<keyword evidence="1" id="KW-1133">Transmembrane helix</keyword>
<evidence type="ECO:0000256" key="1">
    <source>
        <dbReference type="SAM" id="Phobius"/>
    </source>
</evidence>
<gene>
    <name evidence="2" type="ORF">D0T11_02790</name>
</gene>